<keyword evidence="3" id="KW-1185">Reference proteome</keyword>
<organism evidence="2 3">
    <name type="scientific">Marinobacter iranensis</name>
    <dbReference type="NCBI Taxonomy" id="2962607"/>
    <lineage>
        <taxon>Bacteria</taxon>
        <taxon>Pseudomonadati</taxon>
        <taxon>Pseudomonadota</taxon>
        <taxon>Gammaproteobacteria</taxon>
        <taxon>Pseudomonadales</taxon>
        <taxon>Marinobacteraceae</taxon>
        <taxon>Marinobacter</taxon>
    </lineage>
</organism>
<dbReference type="Proteomes" id="UP001143391">
    <property type="component" value="Unassembled WGS sequence"/>
</dbReference>
<evidence type="ECO:0000256" key="1">
    <source>
        <dbReference type="SAM" id="MobiDB-lite"/>
    </source>
</evidence>
<evidence type="ECO:0000313" key="3">
    <source>
        <dbReference type="Proteomes" id="UP001143391"/>
    </source>
</evidence>
<feature type="non-terminal residue" evidence="2">
    <location>
        <position position="85"/>
    </location>
</feature>
<gene>
    <name evidence="2" type="ORF">NLU14_22300</name>
</gene>
<accession>A0ABT5YGX9</accession>
<feature type="non-terminal residue" evidence="2">
    <location>
        <position position="1"/>
    </location>
</feature>
<sequence length="85" mass="8938">SMTFDRLSKSSARTPSQREAQGRPIRGETATYKSAPPLLQLRQAVGNRGLLGMLRGAGSVPSPEPSAQDASKPIVQGKFVTETGG</sequence>
<comment type="caution">
    <text evidence="2">The sequence shown here is derived from an EMBL/GenBank/DDBJ whole genome shotgun (WGS) entry which is preliminary data.</text>
</comment>
<reference evidence="2" key="1">
    <citation type="submission" date="2022-07" db="EMBL/GenBank/DDBJ databases">
        <title>Marinobacter iranensis a new bacterium isolate from a hipersaline lake in Iran.</title>
        <authorList>
            <person name="Mohammad A.M.A."/>
            <person name="Cristina S.-P."/>
            <person name="Antonio V."/>
        </authorList>
    </citation>
    <scope>NUCLEOTIDE SEQUENCE</scope>
    <source>
        <strain evidence="2">71-i</strain>
    </source>
</reference>
<feature type="region of interest" description="Disordered" evidence="1">
    <location>
        <begin position="1"/>
        <end position="35"/>
    </location>
</feature>
<protein>
    <submittedName>
        <fullName evidence="2">Uncharacterized protein</fullName>
    </submittedName>
</protein>
<proteinExistence type="predicted"/>
<feature type="region of interest" description="Disordered" evidence="1">
    <location>
        <begin position="55"/>
        <end position="85"/>
    </location>
</feature>
<evidence type="ECO:0000313" key="2">
    <source>
        <dbReference type="EMBL" id="MDF0752961.1"/>
    </source>
</evidence>
<name>A0ABT5YGX9_9GAMM</name>
<feature type="compositionally biased region" description="Polar residues" evidence="1">
    <location>
        <begin position="1"/>
        <end position="19"/>
    </location>
</feature>
<dbReference type="RefSeq" id="WP_275710726.1">
    <property type="nucleotide sequence ID" value="NZ_JANCMW010000265.1"/>
</dbReference>
<dbReference type="EMBL" id="JANCMW010000265">
    <property type="protein sequence ID" value="MDF0752961.1"/>
    <property type="molecule type" value="Genomic_DNA"/>
</dbReference>